<feature type="non-terminal residue" evidence="9">
    <location>
        <position position="1"/>
    </location>
</feature>
<organism evidence="9 10">
    <name type="scientific">Symbiodinium necroappetens</name>
    <dbReference type="NCBI Taxonomy" id="1628268"/>
    <lineage>
        <taxon>Eukaryota</taxon>
        <taxon>Sar</taxon>
        <taxon>Alveolata</taxon>
        <taxon>Dinophyceae</taxon>
        <taxon>Suessiales</taxon>
        <taxon>Symbiodiniaceae</taxon>
        <taxon>Symbiodinium</taxon>
    </lineage>
</organism>
<name>A0A813AHE4_9DINO</name>
<evidence type="ECO:0000313" key="10">
    <source>
        <dbReference type="Proteomes" id="UP000601435"/>
    </source>
</evidence>
<evidence type="ECO:0000256" key="7">
    <source>
        <dbReference type="SAM" id="Phobius"/>
    </source>
</evidence>
<dbReference type="GO" id="GO:0016887">
    <property type="term" value="F:ATP hydrolysis activity"/>
    <property type="evidence" value="ECO:0007669"/>
    <property type="project" value="InterPro"/>
</dbReference>
<dbReference type="InterPro" id="IPR036907">
    <property type="entry name" value="5'-Nucleotdase_C_sf"/>
</dbReference>
<keyword evidence="3" id="KW-0547">Nucleotide-binding</keyword>
<protein>
    <submittedName>
        <fullName evidence="9">CtpF protein</fullName>
    </submittedName>
</protein>
<keyword evidence="5 7" id="KW-1133">Transmembrane helix</keyword>
<dbReference type="Pfam" id="PF02683">
    <property type="entry name" value="DsbD_TM"/>
    <property type="match status" value="1"/>
</dbReference>
<keyword evidence="4" id="KW-0067">ATP-binding</keyword>
<proteinExistence type="predicted"/>
<accession>A0A813AHE4</accession>
<evidence type="ECO:0000256" key="5">
    <source>
        <dbReference type="ARBA" id="ARBA00022989"/>
    </source>
</evidence>
<evidence type="ECO:0000256" key="3">
    <source>
        <dbReference type="ARBA" id="ARBA00022741"/>
    </source>
</evidence>
<dbReference type="GO" id="GO:0016020">
    <property type="term" value="C:membrane"/>
    <property type="evidence" value="ECO:0007669"/>
    <property type="project" value="UniProtKB-SubCell"/>
</dbReference>
<feature type="transmembrane region" description="Helical" evidence="7">
    <location>
        <begin position="643"/>
        <end position="676"/>
    </location>
</feature>
<dbReference type="SUPFAM" id="SSF81665">
    <property type="entry name" value="Calcium ATPase, transmembrane domain M"/>
    <property type="match status" value="1"/>
</dbReference>
<sequence length="890" mass="95062">VERVGDTLIVASGSHGKFLSRLDLQVEGGRVVDFRYRLIPVLADAIRPDPEMTALVEQIRAPFAGEVDRVLGTTDQLLYRRGNFNGTFDDLICQALMEERDAEISLSPGFRWGASLLPGQEITVDDVYSMTSITYPAAYRQEMSGETLKVILEDVADNLFNADPYYQQGGDMVRVGGMGYTIDVHKPIGQRISNMTFLKDGSPIDPQRNYVVTGWASVNEGTEGPPVYDLVSQWIEKQGTVKSRPEPPRREGRAMDFGVSYLGALGAGALSFLSPCVLPLVPPYLAFLAGVTLQATGEGTFALDRAVARRVFLAALVFVLGFSTVFVLMGLGASAISLFIARWGHILGPIAGVIIILLGLHFLGVFRIGLLYREARFQVQEKPAGLLGSYVIGLAFAFGWTPCAGPVLSAVLATAATSDSLTYGASLLGTYAAGIGIPFLLAALFLERFMRWFQKFKRHLPKVEKAMGAFLVLTGLLFVTGSMNLIGEWMYNEIEFFQRGSPGPRLQSRLALARLTPVKDRPRVPGLPVGARTACAGRGPGPPPATLARLLRGGRPAQIRTVDPGDALSLEVQGPMLMPETPAARDWHARSVEDTQAALAARPDGLDGQEAEARLARVGPNRLPEPKRAGPLLRFLRQFNNLLIYVLLAAAAVTALLGHWIDTGVILAVVVVNAVIGFVQEGKAEQALNAIRDMLAPKATVLRGGRRETLPGDRLVPGDLVILEAGDRVPADLRLTEVRGLAVQEAALTGESLAVEKAVAPVDPAAPLGDRRSLAFSGTLVTSGQGRGLVVATGAATELGRISGLIAEVQATATPLLRQMAVFAKWLTGVILGLSALILGFGLAFADYGFAELFMAVVGLSVAAIPEGLPAILTVTLAIGVQGMARRNAI</sequence>
<dbReference type="Pfam" id="PF00690">
    <property type="entry name" value="Cation_ATPase_N"/>
    <property type="match status" value="1"/>
</dbReference>
<evidence type="ECO:0000256" key="1">
    <source>
        <dbReference type="ARBA" id="ARBA00004141"/>
    </source>
</evidence>
<feature type="transmembrane region" description="Helical" evidence="7">
    <location>
        <begin position="421"/>
        <end position="446"/>
    </location>
</feature>
<dbReference type="InterPro" id="IPR059000">
    <property type="entry name" value="ATPase_P-type_domA"/>
</dbReference>
<dbReference type="InterPro" id="IPR029052">
    <property type="entry name" value="Metallo-depent_PP-like"/>
</dbReference>
<feature type="transmembrane region" description="Helical" evidence="7">
    <location>
        <begin position="467"/>
        <end position="487"/>
    </location>
</feature>
<dbReference type="OrthoDB" id="448880at2759"/>
<feature type="transmembrane region" description="Helical" evidence="7">
    <location>
        <begin position="854"/>
        <end position="881"/>
    </location>
</feature>
<feature type="domain" description="Cation-transporting P-type ATPase N-terminal" evidence="8">
    <location>
        <begin position="586"/>
        <end position="659"/>
    </location>
</feature>
<feature type="transmembrane region" description="Helical" evidence="7">
    <location>
        <begin position="384"/>
        <end position="401"/>
    </location>
</feature>
<comment type="caution">
    <text evidence="9">The sequence shown here is derived from an EMBL/GenBank/DDBJ whole genome shotgun (WGS) entry which is preliminary data.</text>
</comment>
<dbReference type="SMART" id="SM00831">
    <property type="entry name" value="Cation_ATPase_N"/>
    <property type="match status" value="1"/>
</dbReference>
<dbReference type="SUPFAM" id="SSF56300">
    <property type="entry name" value="Metallo-dependent phosphatases"/>
    <property type="match status" value="1"/>
</dbReference>
<evidence type="ECO:0000256" key="4">
    <source>
        <dbReference type="ARBA" id="ARBA00022840"/>
    </source>
</evidence>
<dbReference type="InterPro" id="IPR008334">
    <property type="entry name" value="5'-Nucleotdase_C"/>
</dbReference>
<feature type="non-terminal residue" evidence="9">
    <location>
        <position position="890"/>
    </location>
</feature>
<dbReference type="SUPFAM" id="SSF55816">
    <property type="entry name" value="5'-nucleotidase (syn. UDP-sugar hydrolase), C-terminal domain"/>
    <property type="match status" value="1"/>
</dbReference>
<dbReference type="InterPro" id="IPR003834">
    <property type="entry name" value="Cyt_c_assmbl_TM_dom"/>
</dbReference>
<dbReference type="EMBL" id="CAJNJA010058686">
    <property type="protein sequence ID" value="CAE7865298.1"/>
    <property type="molecule type" value="Genomic_DNA"/>
</dbReference>
<dbReference type="Proteomes" id="UP000601435">
    <property type="component" value="Unassembled WGS sequence"/>
</dbReference>
<feature type="transmembrane region" description="Helical" evidence="7">
    <location>
        <begin position="346"/>
        <end position="372"/>
    </location>
</feature>
<dbReference type="NCBIfam" id="TIGR01494">
    <property type="entry name" value="ATPase_P-type"/>
    <property type="match status" value="1"/>
</dbReference>
<evidence type="ECO:0000259" key="8">
    <source>
        <dbReference type="SMART" id="SM00831"/>
    </source>
</evidence>
<dbReference type="GO" id="GO:0009166">
    <property type="term" value="P:nucleotide catabolic process"/>
    <property type="evidence" value="ECO:0007669"/>
    <property type="project" value="InterPro"/>
</dbReference>
<dbReference type="InterPro" id="IPR023298">
    <property type="entry name" value="ATPase_P-typ_TM_dom_sf"/>
</dbReference>
<dbReference type="PANTHER" id="PTHR42861">
    <property type="entry name" value="CALCIUM-TRANSPORTING ATPASE"/>
    <property type="match status" value="1"/>
</dbReference>
<feature type="transmembrane region" description="Helical" evidence="7">
    <location>
        <begin position="315"/>
        <end position="340"/>
    </location>
</feature>
<dbReference type="InterPro" id="IPR004014">
    <property type="entry name" value="ATPase_P-typ_cation-transptr_N"/>
</dbReference>
<keyword evidence="10" id="KW-1185">Reference proteome</keyword>
<keyword evidence="2 7" id="KW-0812">Transmembrane</keyword>
<comment type="subcellular location">
    <subcellularLocation>
        <location evidence="1">Membrane</location>
        <topology evidence="1">Multi-pass membrane protein</topology>
    </subcellularLocation>
</comment>
<dbReference type="InterPro" id="IPR001757">
    <property type="entry name" value="P_typ_ATPase"/>
</dbReference>
<dbReference type="SUPFAM" id="SSF81653">
    <property type="entry name" value="Calcium ATPase, transduction domain A"/>
    <property type="match status" value="1"/>
</dbReference>
<evidence type="ECO:0000256" key="6">
    <source>
        <dbReference type="ARBA" id="ARBA00023136"/>
    </source>
</evidence>
<evidence type="ECO:0000256" key="2">
    <source>
        <dbReference type="ARBA" id="ARBA00022692"/>
    </source>
</evidence>
<dbReference type="GO" id="GO:0017004">
    <property type="term" value="P:cytochrome complex assembly"/>
    <property type="evidence" value="ECO:0007669"/>
    <property type="project" value="InterPro"/>
</dbReference>
<dbReference type="InterPro" id="IPR008250">
    <property type="entry name" value="ATPase_P-typ_transduc_dom_A_sf"/>
</dbReference>
<keyword evidence="6 7" id="KW-0472">Membrane</keyword>
<dbReference type="Gene3D" id="3.60.21.10">
    <property type="match status" value="1"/>
</dbReference>
<dbReference type="Gene3D" id="2.70.150.10">
    <property type="entry name" value="Calcium-transporting ATPase, cytoplasmic transduction domain A"/>
    <property type="match status" value="1"/>
</dbReference>
<feature type="transmembrane region" description="Helical" evidence="7">
    <location>
        <begin position="826"/>
        <end position="848"/>
    </location>
</feature>
<gene>
    <name evidence="9" type="primary">ctpF</name>
    <name evidence="9" type="ORF">SNEC2469_LOCUS27664</name>
</gene>
<evidence type="ECO:0000313" key="9">
    <source>
        <dbReference type="EMBL" id="CAE7865298.1"/>
    </source>
</evidence>
<dbReference type="Pfam" id="PF02872">
    <property type="entry name" value="5_nucleotid_C"/>
    <property type="match status" value="1"/>
</dbReference>
<dbReference type="Gene3D" id="3.90.780.10">
    <property type="entry name" value="5'-Nucleotidase, C-terminal domain"/>
    <property type="match status" value="1"/>
</dbReference>
<dbReference type="GO" id="GO:0005524">
    <property type="term" value="F:ATP binding"/>
    <property type="evidence" value="ECO:0007669"/>
    <property type="project" value="UniProtKB-KW"/>
</dbReference>
<dbReference type="AlphaFoldDB" id="A0A813AHE4"/>
<reference evidence="9" key="1">
    <citation type="submission" date="2021-02" db="EMBL/GenBank/DDBJ databases">
        <authorList>
            <person name="Dougan E. K."/>
            <person name="Rhodes N."/>
            <person name="Thang M."/>
            <person name="Chan C."/>
        </authorList>
    </citation>
    <scope>NUCLEOTIDE SEQUENCE</scope>
</reference>
<dbReference type="Pfam" id="PF00122">
    <property type="entry name" value="E1-E2_ATPase"/>
    <property type="match status" value="1"/>
</dbReference>
<dbReference type="Gene3D" id="1.20.1110.10">
    <property type="entry name" value="Calcium-transporting ATPase, transmembrane domain"/>
    <property type="match status" value="1"/>
</dbReference>